<evidence type="ECO:0000256" key="3">
    <source>
        <dbReference type="SAM" id="MobiDB-lite"/>
    </source>
</evidence>
<evidence type="ECO:0000256" key="1">
    <source>
        <dbReference type="ARBA" id="ARBA00022723"/>
    </source>
</evidence>
<evidence type="ECO:0000259" key="5">
    <source>
        <dbReference type="PROSITE" id="PS50004"/>
    </source>
</evidence>
<sequence length="900" mass="101277">MSAIKCKKCLFEYLCIASVGMKTSIDSRYIHTDMTTTLRLPAKGSGSVKFCLKRLCQKLNGEPLAEAVLRIGDTTMDTLAMFLFGWILVAFFVLWLGKFVYSKFLAKQQTSNEAKVKIESSITEEKSTVASASPVASSVVSDSVDSKVPIKKSPSLPKGGTKGVPATPPVRKRLTRQSPGPDLKKSKYVPAPQCTGADNVSVLWVNDVFQWLYNDLVIVNEILQVWIQNLNDYCKKSDVEQGVGIEFIRILPETHPPTLTNLFCECDTKDDVTLTCDCEATPAFQLKCVRKKADKLETSHYRVNVNRLRARLNIFALSEKLQVDLKCDGWPEIKVALAPVGNIKNNLDESQLQEVVSEVVTAALRSTEFHINLAQYPTCPRLIRHLDVTGRPLPVHYDSMLNAYTSTPNHIALNRIPGNKRLLVKITRAANLGANQGCQEPYCVVEMDEPPQKYQTSFQKNTNSPYWDEHFLFDVSQNTQELLFEIYDHAVKPTHKFLGLGIVGVEELLVNPSQRQTISLQSRPYESDQISGTLTVEFMFIEGADIPLVGNQPYKIKETLNVSPSKGNLSPSPTHNEHITNGGHFIDDRDIYRNSPYAQKKNTLVIQSVNRQPSQRVVKVELNDGSWKEVERVERPLDLELLEQELHEKCMTIAQETNNIIQNGNTDIKEKPGEMLLTDHMHTQLPNDAVDYRGRPRKRKDFFGTIKRRLGRSKTRSKSAGPDEVNDMTRDDSLNRSISADRGRVDGYKLHVPGGRMEETSRRSSMSEASGLSSASTRTYVNEASTLVLETLENGVKKHYLVPLSLAQKSKWRKKGTKLHIFSDHTFIAKHLSGGTVCQVCSKSIARRIGKQGYECRDCLLKCHKHCHVKVNDNCPTSTIHNIELSYIQNPYTDKNIRML</sequence>
<dbReference type="SUPFAM" id="SSF49562">
    <property type="entry name" value="C2 domain (Calcium/lipid-binding domain, CaLB)"/>
    <property type="match status" value="1"/>
</dbReference>
<keyword evidence="4" id="KW-0812">Transmembrane</keyword>
<evidence type="ECO:0000259" key="6">
    <source>
        <dbReference type="PROSITE" id="PS50081"/>
    </source>
</evidence>
<feature type="compositionally biased region" description="Low complexity" evidence="3">
    <location>
        <begin position="763"/>
        <end position="774"/>
    </location>
</feature>
<dbReference type="EMBL" id="JASPKY010000415">
    <property type="protein sequence ID" value="KAK9701363.1"/>
    <property type="molecule type" value="Genomic_DNA"/>
</dbReference>
<dbReference type="PANTHER" id="PTHR21119">
    <property type="entry name" value="C2 DOMAIN-CONTAINING PROTEIN"/>
    <property type="match status" value="1"/>
</dbReference>
<evidence type="ECO:0000256" key="2">
    <source>
        <dbReference type="ARBA" id="ARBA00022833"/>
    </source>
</evidence>
<keyword evidence="2" id="KW-0862">Zinc</keyword>
<dbReference type="CDD" id="cd20831">
    <property type="entry name" value="C1_dGM13116p-like"/>
    <property type="match status" value="1"/>
</dbReference>
<organism evidence="7 8">
    <name type="scientific">Popillia japonica</name>
    <name type="common">Japanese beetle</name>
    <dbReference type="NCBI Taxonomy" id="7064"/>
    <lineage>
        <taxon>Eukaryota</taxon>
        <taxon>Metazoa</taxon>
        <taxon>Ecdysozoa</taxon>
        <taxon>Arthropoda</taxon>
        <taxon>Hexapoda</taxon>
        <taxon>Insecta</taxon>
        <taxon>Pterygota</taxon>
        <taxon>Neoptera</taxon>
        <taxon>Endopterygota</taxon>
        <taxon>Coleoptera</taxon>
        <taxon>Polyphaga</taxon>
        <taxon>Scarabaeiformia</taxon>
        <taxon>Scarabaeidae</taxon>
        <taxon>Rutelinae</taxon>
        <taxon>Popillia</taxon>
    </lineage>
</organism>
<gene>
    <name evidence="7" type="ORF">QE152_g30656</name>
</gene>
<comment type="caution">
    <text evidence="7">The sequence shown here is derived from an EMBL/GenBank/DDBJ whole genome shotgun (WGS) entry which is preliminary data.</text>
</comment>
<dbReference type="InterPro" id="IPR002219">
    <property type="entry name" value="PKC_DAG/PE"/>
</dbReference>
<dbReference type="Proteomes" id="UP001458880">
    <property type="component" value="Unassembled WGS sequence"/>
</dbReference>
<dbReference type="SUPFAM" id="SSF57889">
    <property type="entry name" value="Cysteine-rich domain"/>
    <property type="match status" value="1"/>
</dbReference>
<dbReference type="InterPro" id="IPR035892">
    <property type="entry name" value="C2_domain_sf"/>
</dbReference>
<evidence type="ECO:0000313" key="8">
    <source>
        <dbReference type="Proteomes" id="UP001458880"/>
    </source>
</evidence>
<accession>A0AAW1JE44</accession>
<dbReference type="InterPro" id="IPR000008">
    <property type="entry name" value="C2_dom"/>
</dbReference>
<dbReference type="InterPro" id="IPR039934">
    <property type="entry name" value="C2CD2/C2CD2L"/>
</dbReference>
<feature type="transmembrane region" description="Helical" evidence="4">
    <location>
        <begin position="79"/>
        <end position="101"/>
    </location>
</feature>
<dbReference type="Gene3D" id="2.60.40.150">
    <property type="entry name" value="C2 domain"/>
    <property type="match status" value="1"/>
</dbReference>
<keyword evidence="1" id="KW-0479">Metal-binding</keyword>
<dbReference type="PROSITE" id="PS50004">
    <property type="entry name" value="C2"/>
    <property type="match status" value="1"/>
</dbReference>
<dbReference type="SMART" id="SM00239">
    <property type="entry name" value="C2"/>
    <property type="match status" value="1"/>
</dbReference>
<feature type="region of interest" description="Disordered" evidence="3">
    <location>
        <begin position="148"/>
        <end position="185"/>
    </location>
</feature>
<dbReference type="PANTHER" id="PTHR21119:SF5">
    <property type="entry name" value="C2 DOMAIN-CONTAINING PROTEIN"/>
    <property type="match status" value="1"/>
</dbReference>
<name>A0AAW1JE44_POPJA</name>
<proteinExistence type="predicted"/>
<keyword evidence="8" id="KW-1185">Reference proteome</keyword>
<dbReference type="Pfam" id="PF00168">
    <property type="entry name" value="C2"/>
    <property type="match status" value="1"/>
</dbReference>
<dbReference type="CDD" id="cd08678">
    <property type="entry name" value="C2_C21orf25-like"/>
    <property type="match status" value="1"/>
</dbReference>
<protein>
    <submittedName>
        <fullName evidence="7">C2 domain</fullName>
    </submittedName>
</protein>
<dbReference type="SMART" id="SM00109">
    <property type="entry name" value="C1"/>
    <property type="match status" value="1"/>
</dbReference>
<evidence type="ECO:0000256" key="4">
    <source>
        <dbReference type="SAM" id="Phobius"/>
    </source>
</evidence>
<reference evidence="7 8" key="1">
    <citation type="journal article" date="2024" name="BMC Genomics">
        <title>De novo assembly and annotation of Popillia japonica's genome with initial clues to its potential as an invasive pest.</title>
        <authorList>
            <person name="Cucini C."/>
            <person name="Boschi S."/>
            <person name="Funari R."/>
            <person name="Cardaioli E."/>
            <person name="Iannotti N."/>
            <person name="Marturano G."/>
            <person name="Paoli F."/>
            <person name="Bruttini M."/>
            <person name="Carapelli A."/>
            <person name="Frati F."/>
            <person name="Nardi F."/>
        </authorList>
    </citation>
    <scope>NUCLEOTIDE SEQUENCE [LARGE SCALE GENOMIC DNA]</scope>
    <source>
        <strain evidence="7">DMR45628</strain>
    </source>
</reference>
<keyword evidence="4" id="KW-0472">Membrane</keyword>
<dbReference type="AlphaFoldDB" id="A0AAW1JE44"/>
<dbReference type="GO" id="GO:0046872">
    <property type="term" value="F:metal ion binding"/>
    <property type="evidence" value="ECO:0007669"/>
    <property type="project" value="UniProtKB-KW"/>
</dbReference>
<evidence type="ECO:0000313" key="7">
    <source>
        <dbReference type="EMBL" id="KAK9701363.1"/>
    </source>
</evidence>
<feature type="region of interest" description="Disordered" evidence="3">
    <location>
        <begin position="703"/>
        <end position="774"/>
    </location>
</feature>
<feature type="compositionally biased region" description="Basic and acidic residues" evidence="3">
    <location>
        <begin position="727"/>
        <end position="749"/>
    </location>
</feature>
<dbReference type="PROSITE" id="PS50081">
    <property type="entry name" value="ZF_DAG_PE_2"/>
    <property type="match status" value="1"/>
</dbReference>
<feature type="domain" description="Phorbol-ester/DAG-type" evidence="6">
    <location>
        <begin position="824"/>
        <end position="875"/>
    </location>
</feature>
<feature type="compositionally biased region" description="Basic residues" evidence="3">
    <location>
        <begin position="703"/>
        <end position="717"/>
    </location>
</feature>
<dbReference type="Gene3D" id="3.30.60.20">
    <property type="match status" value="1"/>
</dbReference>
<feature type="domain" description="C2" evidence="5">
    <location>
        <begin position="402"/>
        <end position="518"/>
    </location>
</feature>
<dbReference type="Pfam" id="PF00130">
    <property type="entry name" value="C1_1"/>
    <property type="match status" value="1"/>
</dbReference>
<keyword evidence="4" id="KW-1133">Transmembrane helix</keyword>
<dbReference type="PROSITE" id="PS00479">
    <property type="entry name" value="ZF_DAG_PE_1"/>
    <property type="match status" value="1"/>
</dbReference>
<dbReference type="InterPro" id="IPR046349">
    <property type="entry name" value="C1-like_sf"/>
</dbReference>